<protein>
    <recommendedName>
        <fullName evidence="4">Protein kinase domain-containing protein</fullName>
    </recommendedName>
</protein>
<proteinExistence type="predicted"/>
<sequence length="320" mass="36375">MEPAASSTLEKALKRHSRPQFPTVPPRALQLPRSSLIQSSPSWIPPVPRPPAKARLASAVRSRRIARHVDWEDFTRLGALTQAQCSQLICQPKHGSPSLFMFKKLHTDTAFKHIFDMQHPCIVMAHHLIRSPDVQYVGFEYYRFTLEEVISIHLSMQEAHLYPIAKAIFSALQFLHEHGLVHGHVSTHSIRLCGRTGKVLLGDCEKSQSESSDDHNIDLDQLGLSILKCMEAQPQSSRTADEVRSERATNKVFGLSDAERWSDAKQLIDFLEDLFSLQRSRTLKLERPHDYINANIANDEILLPLIELASLECFTMWQTE</sequence>
<name>A0AAQ3M4M7_9PEZI</name>
<evidence type="ECO:0008006" key="4">
    <source>
        <dbReference type="Google" id="ProtNLM"/>
    </source>
</evidence>
<evidence type="ECO:0000256" key="1">
    <source>
        <dbReference type="SAM" id="MobiDB-lite"/>
    </source>
</evidence>
<keyword evidence="3" id="KW-1185">Reference proteome</keyword>
<dbReference type="SUPFAM" id="SSF56112">
    <property type="entry name" value="Protein kinase-like (PK-like)"/>
    <property type="match status" value="1"/>
</dbReference>
<organism evidence="2 3">
    <name type="scientific">Acrodontium crateriforme</name>
    <dbReference type="NCBI Taxonomy" id="150365"/>
    <lineage>
        <taxon>Eukaryota</taxon>
        <taxon>Fungi</taxon>
        <taxon>Dikarya</taxon>
        <taxon>Ascomycota</taxon>
        <taxon>Pezizomycotina</taxon>
        <taxon>Dothideomycetes</taxon>
        <taxon>Dothideomycetidae</taxon>
        <taxon>Mycosphaerellales</taxon>
        <taxon>Teratosphaeriaceae</taxon>
        <taxon>Acrodontium</taxon>
    </lineage>
</organism>
<reference evidence="2 3" key="1">
    <citation type="submission" date="2023-11" db="EMBL/GenBank/DDBJ databases">
        <title>An acidophilic fungus is an integral part of prey digestion in a carnivorous sundew plant.</title>
        <authorList>
            <person name="Tsai I.J."/>
        </authorList>
    </citation>
    <scope>NUCLEOTIDE SEQUENCE [LARGE SCALE GENOMIC DNA]</scope>
    <source>
        <strain evidence="2">169a</strain>
    </source>
</reference>
<dbReference type="InterPro" id="IPR011009">
    <property type="entry name" value="Kinase-like_dom_sf"/>
</dbReference>
<evidence type="ECO:0000313" key="3">
    <source>
        <dbReference type="Proteomes" id="UP001303373"/>
    </source>
</evidence>
<gene>
    <name evidence="2" type="ORF">R9X50_00406100</name>
</gene>
<dbReference type="EMBL" id="CP138584">
    <property type="protein sequence ID" value="WPH01225.1"/>
    <property type="molecule type" value="Genomic_DNA"/>
</dbReference>
<dbReference type="Gene3D" id="1.10.510.10">
    <property type="entry name" value="Transferase(Phosphotransferase) domain 1"/>
    <property type="match status" value="1"/>
</dbReference>
<feature type="region of interest" description="Disordered" evidence="1">
    <location>
        <begin position="1"/>
        <end position="26"/>
    </location>
</feature>
<dbReference type="Proteomes" id="UP001303373">
    <property type="component" value="Chromosome 5"/>
</dbReference>
<evidence type="ECO:0000313" key="2">
    <source>
        <dbReference type="EMBL" id="WPH01225.1"/>
    </source>
</evidence>
<accession>A0AAQ3M4M7</accession>
<dbReference type="AlphaFoldDB" id="A0AAQ3M4M7"/>